<dbReference type="Proteomes" id="UP000595703">
    <property type="component" value="Chromosome"/>
</dbReference>
<sequence length="44" mass="4976">MLWSDDQPRGRDEELRRAQVMVRRAMLVLAVAAVVGMAVAAWHL</sequence>
<reference evidence="2 3" key="4">
    <citation type="journal article" date="2020" name="Sci. Rep.">
        <title>beta-carboline chemical signals induce reveromycin production through a LuxR family regulator in Streptomyces sp. SN-593.</title>
        <authorList>
            <person name="Panthee S."/>
            <person name="Kito N."/>
            <person name="Hayashi T."/>
            <person name="Shimizu T."/>
            <person name="Ishikawa J."/>
            <person name="Hamamoto H."/>
            <person name="Osada H."/>
            <person name="Takahashi S."/>
        </authorList>
    </citation>
    <scope>NUCLEOTIDE SEQUENCE [LARGE SCALE GENOMIC DNA]</scope>
    <source>
        <strain evidence="2 3">SN-593</strain>
    </source>
</reference>
<accession>A0A7U3UVN7</accession>
<dbReference type="AlphaFoldDB" id="A0A7U3UVN7"/>
<feature type="transmembrane region" description="Helical" evidence="1">
    <location>
        <begin position="21"/>
        <end position="42"/>
    </location>
</feature>
<keyword evidence="1" id="KW-1133">Transmembrane helix</keyword>
<protein>
    <submittedName>
        <fullName evidence="2">Uncharacterized protein</fullName>
    </submittedName>
</protein>
<dbReference type="EMBL" id="AP018365">
    <property type="protein sequence ID" value="BBA99722.1"/>
    <property type="molecule type" value="Genomic_DNA"/>
</dbReference>
<reference evidence="2 3" key="3">
    <citation type="journal article" date="2011" name="Nat. Chem. Biol.">
        <title>Reveromycin A biosynthesis uses RevG and RevJ for stereospecific spiroacetal formation.</title>
        <authorList>
            <person name="Takahashi S."/>
            <person name="Toyoda A."/>
            <person name="Sekiyama Y."/>
            <person name="Takagi H."/>
            <person name="Nogawa T."/>
            <person name="Uramoto M."/>
            <person name="Suzuki R."/>
            <person name="Koshino H."/>
            <person name="Kumano T."/>
            <person name="Panthee S."/>
            <person name="Dairi T."/>
            <person name="Ishikawa J."/>
            <person name="Ikeda H."/>
            <person name="Sakaki Y."/>
            <person name="Osada H."/>
        </authorList>
    </citation>
    <scope>NUCLEOTIDE SEQUENCE [LARGE SCALE GENOMIC DNA]</scope>
    <source>
        <strain evidence="2 3">SN-593</strain>
    </source>
</reference>
<reference evidence="2 3" key="1">
    <citation type="journal article" date="2010" name="J. Bacteriol.">
        <title>Biochemical characterization of a novel indole prenyltransferase from Streptomyces sp. SN-593.</title>
        <authorList>
            <person name="Takahashi S."/>
            <person name="Takagi H."/>
            <person name="Toyoda A."/>
            <person name="Uramoto M."/>
            <person name="Nogawa T."/>
            <person name="Ueki M."/>
            <person name="Sakaki Y."/>
            <person name="Osada H."/>
        </authorList>
    </citation>
    <scope>NUCLEOTIDE SEQUENCE [LARGE SCALE GENOMIC DNA]</scope>
    <source>
        <strain evidence="2 3">SN-593</strain>
    </source>
</reference>
<reference evidence="2 3" key="2">
    <citation type="journal article" date="2011" name="J. Antibiot.">
        <title>Furaquinocins I and J: novel polyketide isoprenoid hybrid compounds from Streptomyces reveromyceticus SN-593.</title>
        <authorList>
            <person name="Panthee S."/>
            <person name="Takahashi S."/>
            <person name="Takagi H."/>
            <person name="Nogawa T."/>
            <person name="Oowada E."/>
            <person name="Uramoto M."/>
            <person name="Osada H."/>
        </authorList>
    </citation>
    <scope>NUCLEOTIDE SEQUENCE [LARGE SCALE GENOMIC DNA]</scope>
    <source>
        <strain evidence="2 3">SN-593</strain>
    </source>
</reference>
<gene>
    <name evidence="2" type="ORF">RVR_6462</name>
</gene>
<dbReference type="InterPro" id="IPR058070">
    <property type="entry name" value="MmpB-like"/>
</dbReference>
<evidence type="ECO:0000313" key="3">
    <source>
        <dbReference type="Proteomes" id="UP000595703"/>
    </source>
</evidence>
<dbReference type="KEGG" id="arev:RVR_6462"/>
<dbReference type="Pfam" id="PF26627">
    <property type="entry name" value="MmpB"/>
    <property type="match status" value="1"/>
</dbReference>
<organism evidence="2 3">
    <name type="scientific">Actinacidiphila reveromycinica</name>
    <dbReference type="NCBI Taxonomy" id="659352"/>
    <lineage>
        <taxon>Bacteria</taxon>
        <taxon>Bacillati</taxon>
        <taxon>Actinomycetota</taxon>
        <taxon>Actinomycetes</taxon>
        <taxon>Kitasatosporales</taxon>
        <taxon>Streptomycetaceae</taxon>
        <taxon>Actinacidiphila</taxon>
    </lineage>
</organism>
<keyword evidence="3" id="KW-1185">Reference proteome</keyword>
<name>A0A7U3UVN7_9ACTN</name>
<evidence type="ECO:0000313" key="2">
    <source>
        <dbReference type="EMBL" id="BBA99722.1"/>
    </source>
</evidence>
<keyword evidence="1" id="KW-0472">Membrane</keyword>
<evidence type="ECO:0000256" key="1">
    <source>
        <dbReference type="SAM" id="Phobius"/>
    </source>
</evidence>
<dbReference type="RefSeq" id="WP_272933099.1">
    <property type="nucleotide sequence ID" value="NZ_AP018365.1"/>
</dbReference>
<proteinExistence type="predicted"/>
<dbReference type="NCBIfam" id="NF047320">
    <property type="entry name" value="morpho_MmpB"/>
    <property type="match status" value="1"/>
</dbReference>
<keyword evidence="1" id="KW-0812">Transmembrane</keyword>